<organism evidence="2 3">
    <name type="scientific">[Clostridium] clostridioforme 90A8</name>
    <dbReference type="NCBI Taxonomy" id="999408"/>
    <lineage>
        <taxon>Bacteria</taxon>
        <taxon>Bacillati</taxon>
        <taxon>Bacillota</taxon>
        <taxon>Clostridia</taxon>
        <taxon>Lachnospirales</taxon>
        <taxon>Lachnospiraceae</taxon>
        <taxon>Enterocloster</taxon>
    </lineage>
</organism>
<evidence type="ECO:0000313" key="2">
    <source>
        <dbReference type="EMBL" id="ENZ13612.1"/>
    </source>
</evidence>
<name>A0A0E2HND9_9FIRM</name>
<keyword evidence="1" id="KW-1133">Transmembrane helix</keyword>
<dbReference type="Pfam" id="PF10990">
    <property type="entry name" value="DUF2809"/>
    <property type="match status" value="1"/>
</dbReference>
<dbReference type="InterPro" id="IPR021257">
    <property type="entry name" value="DUF2809"/>
</dbReference>
<feature type="transmembrane region" description="Helical" evidence="1">
    <location>
        <begin position="47"/>
        <end position="68"/>
    </location>
</feature>
<keyword evidence="1" id="KW-0472">Membrane</keyword>
<sequence>MVYGRRPKGGLMDSGRKYRARWGYLAASIIVFIIELIIALYVHDRIIRPYIGDTLVVVPVYCFVRVFVPVGMKRVPLYVFLFAVCVEVMQYFRLAEILGPRGNAAARIILGSVFDWKDIACYGAGCLLIQIFEIRRRAL</sequence>
<dbReference type="AlphaFoldDB" id="A0A0E2HND9"/>
<dbReference type="PATRIC" id="fig|999408.3.peg.2710"/>
<evidence type="ECO:0000313" key="3">
    <source>
        <dbReference type="Proteomes" id="UP000013085"/>
    </source>
</evidence>
<accession>A0A0E2HND9</accession>
<gene>
    <name evidence="2" type="ORF">HMPREF1090_02507</name>
</gene>
<evidence type="ECO:0008006" key="4">
    <source>
        <dbReference type="Google" id="ProtNLM"/>
    </source>
</evidence>
<feature type="transmembrane region" description="Helical" evidence="1">
    <location>
        <begin position="75"/>
        <end position="92"/>
    </location>
</feature>
<dbReference type="Proteomes" id="UP000013085">
    <property type="component" value="Unassembled WGS sequence"/>
</dbReference>
<comment type="caution">
    <text evidence="2">The sequence shown here is derived from an EMBL/GenBank/DDBJ whole genome shotgun (WGS) entry which is preliminary data.</text>
</comment>
<dbReference type="EMBL" id="AGYR01000029">
    <property type="protein sequence ID" value="ENZ13612.1"/>
    <property type="molecule type" value="Genomic_DNA"/>
</dbReference>
<protein>
    <recommendedName>
        <fullName evidence="4">DUF2809 domain-containing protein</fullName>
    </recommendedName>
</protein>
<proteinExistence type="predicted"/>
<dbReference type="HOGENOM" id="CLU_133181_1_0_9"/>
<evidence type="ECO:0000256" key="1">
    <source>
        <dbReference type="SAM" id="Phobius"/>
    </source>
</evidence>
<keyword evidence="1" id="KW-0812">Transmembrane</keyword>
<reference evidence="2 3" key="1">
    <citation type="submission" date="2013-01" db="EMBL/GenBank/DDBJ databases">
        <title>The Genome Sequence of Clostridium clostridioforme 90A8.</title>
        <authorList>
            <consortium name="The Broad Institute Genome Sequencing Platform"/>
            <person name="Earl A."/>
            <person name="Ward D."/>
            <person name="Feldgarden M."/>
            <person name="Gevers D."/>
            <person name="Courvalin P."/>
            <person name="Lambert T."/>
            <person name="Walker B."/>
            <person name="Young S.K."/>
            <person name="Zeng Q."/>
            <person name="Gargeya S."/>
            <person name="Fitzgerald M."/>
            <person name="Haas B."/>
            <person name="Abouelleil A."/>
            <person name="Alvarado L."/>
            <person name="Arachchi H.M."/>
            <person name="Berlin A.M."/>
            <person name="Chapman S.B."/>
            <person name="Dewar J."/>
            <person name="Goldberg J."/>
            <person name="Griggs A."/>
            <person name="Gujja S."/>
            <person name="Hansen M."/>
            <person name="Howarth C."/>
            <person name="Imamovic A."/>
            <person name="Larimer J."/>
            <person name="McCowan C."/>
            <person name="Murphy C."/>
            <person name="Neiman D."/>
            <person name="Pearson M."/>
            <person name="Priest M."/>
            <person name="Roberts A."/>
            <person name="Saif S."/>
            <person name="Shea T."/>
            <person name="Sisk P."/>
            <person name="Sykes S."/>
            <person name="Wortman J."/>
            <person name="Nusbaum C."/>
            <person name="Birren B."/>
        </authorList>
    </citation>
    <scope>NUCLEOTIDE SEQUENCE [LARGE SCALE GENOMIC DNA]</scope>
    <source>
        <strain evidence="2 3">90A8</strain>
    </source>
</reference>
<feature type="transmembrane region" description="Helical" evidence="1">
    <location>
        <begin position="21"/>
        <end position="41"/>
    </location>
</feature>